<keyword evidence="1" id="KW-1133">Transmembrane helix</keyword>
<sequence length="342" mass="40632">MMILKIFLKNYKYIIKYQKQLKMFILIISTFFIIPSKSPNNISTRESIHENLYPTENVSNEDIILEENNEILYYKIGNQSMFKTIAIVITIRDDFEIPITKKLISSLKNSKFKYRSIEFFIKKEKKTLKSLIPTLNFDYISRSKYKRPGYFCTIELNFCSKSSTNIFPLRNHQPNSDLNFLSYNQFPPRTIFNLSEFFIQKKIGNINKINISLKPNDSDIKKFIFFIRILNNLSYHSLGTYYYSPFPNYHINMVSLIPFYILIFLIGAVDFAVRFNQKSKIDIKLLSICLYPICPFICIFYINEYGIRLCSIILFFVISNFKMGYLFCILIYIRTIFQILKK</sequence>
<feature type="transmembrane region" description="Helical" evidence="1">
    <location>
        <begin position="253"/>
        <end position="273"/>
    </location>
</feature>
<feature type="transmembrane region" description="Helical" evidence="1">
    <location>
        <begin position="309"/>
        <end position="333"/>
    </location>
</feature>
<evidence type="ECO:0000313" key="2">
    <source>
        <dbReference type="EMBL" id="KAF7683203.1"/>
    </source>
</evidence>
<accession>A0ABQ7HYD4</accession>
<reference evidence="2 3" key="1">
    <citation type="submission" date="2019-01" db="EMBL/GenBank/DDBJ databases">
        <title>Genomes sequencing and comparative genomics of infectious freshwater microsporidia, Cucumispora dikerogammari and Thelohania contejeani.</title>
        <authorList>
            <person name="Cormier A."/>
            <person name="Giraud I."/>
            <person name="Wattier R."/>
            <person name="Teixeira M."/>
            <person name="Grandjean F."/>
            <person name="Rigaud T."/>
            <person name="Cordaux R."/>
        </authorList>
    </citation>
    <scope>NUCLEOTIDE SEQUENCE [LARGE SCALE GENOMIC DNA]</scope>
    <source>
        <strain evidence="2">T1</strain>
        <tissue evidence="2">Spores</tissue>
    </source>
</reference>
<name>A0ABQ7HYD4_9MICR</name>
<keyword evidence="3" id="KW-1185">Reference proteome</keyword>
<evidence type="ECO:0000256" key="1">
    <source>
        <dbReference type="SAM" id="Phobius"/>
    </source>
</evidence>
<proteinExistence type="predicted"/>
<keyword evidence="1" id="KW-0812">Transmembrane</keyword>
<evidence type="ECO:0000313" key="3">
    <source>
        <dbReference type="Proteomes" id="UP001516464"/>
    </source>
</evidence>
<organism evidence="2 3">
    <name type="scientific">Astathelohania contejeani</name>
    <dbReference type="NCBI Taxonomy" id="164912"/>
    <lineage>
        <taxon>Eukaryota</taxon>
        <taxon>Fungi</taxon>
        <taxon>Fungi incertae sedis</taxon>
        <taxon>Microsporidia</taxon>
        <taxon>Astathelohaniidae</taxon>
        <taxon>Astathelohania</taxon>
    </lineage>
</organism>
<dbReference type="EMBL" id="SBIQ01000115">
    <property type="protein sequence ID" value="KAF7683203.1"/>
    <property type="molecule type" value="Genomic_DNA"/>
</dbReference>
<comment type="caution">
    <text evidence="2">The sequence shown here is derived from an EMBL/GenBank/DDBJ whole genome shotgun (WGS) entry which is preliminary data.</text>
</comment>
<feature type="transmembrane region" description="Helical" evidence="1">
    <location>
        <begin position="285"/>
        <end position="303"/>
    </location>
</feature>
<keyword evidence="1" id="KW-0472">Membrane</keyword>
<protein>
    <submittedName>
        <fullName evidence="2">Uncharacterized protein</fullName>
    </submittedName>
</protein>
<gene>
    <name evidence="2" type="ORF">TCON_1584</name>
</gene>
<dbReference type="Proteomes" id="UP001516464">
    <property type="component" value="Unassembled WGS sequence"/>
</dbReference>